<dbReference type="AlphaFoldDB" id="A0A0G3X603"/>
<dbReference type="EMBL" id="CP011805">
    <property type="protein sequence ID" value="AKM06990.1"/>
    <property type="molecule type" value="Genomic_DNA"/>
</dbReference>
<dbReference type="Proteomes" id="UP000037643">
    <property type="component" value="Chromosome"/>
</dbReference>
<dbReference type="STRING" id="543877.AM2010_912"/>
<dbReference type="RefSeq" id="WP_047806077.1">
    <property type="nucleotide sequence ID" value="NZ_CP011805.1"/>
</dbReference>
<dbReference type="KEGG" id="amx:AM2010_912"/>
<sequence>MNGNGAGRLYTPELLSLAVNLADYPLEDSLPHRGEAVSRTCGSKLALGLASDADGVIEGVGMQVSACAVGQAAAAVFAAGAMGMDRRKVAAAGQAIEGWLAGGPEADWPGIGAIAAAREHPGRHGAILLPWRAAHAALSNAAAAE</sequence>
<evidence type="ECO:0000313" key="2">
    <source>
        <dbReference type="Proteomes" id="UP000037643"/>
    </source>
</evidence>
<protein>
    <submittedName>
        <fullName evidence="1">Iron-sulfur cluster biosynthesis protein, NifU-like protein</fullName>
    </submittedName>
</protein>
<dbReference type="SUPFAM" id="SSF82649">
    <property type="entry name" value="SufE/NifU"/>
    <property type="match status" value="1"/>
</dbReference>
<dbReference type="OrthoDB" id="7857113at2"/>
<dbReference type="Gene3D" id="3.90.1010.10">
    <property type="match status" value="1"/>
</dbReference>
<gene>
    <name evidence="1" type="ORF">AM2010_912</name>
</gene>
<proteinExistence type="predicted"/>
<evidence type="ECO:0000313" key="1">
    <source>
        <dbReference type="EMBL" id="AKM06990.1"/>
    </source>
</evidence>
<keyword evidence="2" id="KW-1185">Reference proteome</keyword>
<dbReference type="PATRIC" id="fig|543877.4.peg.921"/>
<accession>A0A0G3X603</accession>
<name>A0A0G3X603_9SPHN</name>
<organism evidence="1 2">
    <name type="scientific">Pelagerythrobacter marensis</name>
    <dbReference type="NCBI Taxonomy" id="543877"/>
    <lineage>
        <taxon>Bacteria</taxon>
        <taxon>Pseudomonadati</taxon>
        <taxon>Pseudomonadota</taxon>
        <taxon>Alphaproteobacteria</taxon>
        <taxon>Sphingomonadales</taxon>
        <taxon>Erythrobacteraceae</taxon>
        <taxon>Pelagerythrobacter</taxon>
    </lineage>
</organism>
<reference evidence="1 2" key="1">
    <citation type="submission" date="2015-06" db="EMBL/GenBank/DDBJ databases">
        <authorList>
            <person name="Kim K.M."/>
        </authorList>
    </citation>
    <scope>NUCLEOTIDE SEQUENCE [LARGE SCALE GENOMIC DNA]</scope>
    <source>
        <strain evidence="1 2">KCTC 22370</strain>
    </source>
</reference>